<gene>
    <name evidence="8" type="ORF">DUNSADRAFT_15575</name>
</gene>
<dbReference type="Proteomes" id="UP000815325">
    <property type="component" value="Unassembled WGS sequence"/>
</dbReference>
<feature type="transmembrane region" description="Helical" evidence="6">
    <location>
        <begin position="199"/>
        <end position="230"/>
    </location>
</feature>
<keyword evidence="5 6" id="KW-0472">Membrane</keyword>
<evidence type="ECO:0000256" key="3">
    <source>
        <dbReference type="ARBA" id="ARBA00022692"/>
    </source>
</evidence>
<comment type="subcellular location">
    <subcellularLocation>
        <location evidence="1 6">Membrane</location>
        <topology evidence="1 6">Multi-pass membrane protein</topology>
    </subcellularLocation>
</comment>
<dbReference type="PANTHER" id="PTHR11660:SF57">
    <property type="entry name" value="SOLUTE CARRIER FAMILY 40 MEMBER"/>
    <property type="match status" value="1"/>
</dbReference>
<feature type="transmembrane region" description="Helical" evidence="6">
    <location>
        <begin position="143"/>
        <end position="167"/>
    </location>
</feature>
<feature type="transmembrane region" description="Helical" evidence="6">
    <location>
        <begin position="357"/>
        <end position="377"/>
    </location>
</feature>
<reference evidence="8" key="1">
    <citation type="submission" date="2017-08" db="EMBL/GenBank/DDBJ databases">
        <authorList>
            <person name="Polle J.E."/>
            <person name="Barry K."/>
            <person name="Cushman J."/>
            <person name="Schmutz J."/>
            <person name="Tran D."/>
            <person name="Hathwaick L.T."/>
            <person name="Yim W.C."/>
            <person name="Jenkins J."/>
            <person name="Mckie-Krisberg Z.M."/>
            <person name="Prochnik S."/>
            <person name="Lindquist E."/>
            <person name="Dockter R.B."/>
            <person name="Adam C."/>
            <person name="Molina H."/>
            <person name="Bunkerborg J."/>
            <person name="Jin E."/>
            <person name="Buchheim M."/>
            <person name="Magnuson J."/>
        </authorList>
    </citation>
    <scope>NUCLEOTIDE SEQUENCE</scope>
    <source>
        <strain evidence="8">CCAP 19/18</strain>
    </source>
</reference>
<sequence>MSSADADGDEGQALLHNRQEAVQIDLPPSTHERSERDKAQKPLMLAYAMAAWAWRSWEFAVALLLIQLSSSSLRLVSVYGLADNFVRVAFGGSVGGYVGRRCIASGTRNFLLLQNACIAVSAACAAALLGFKEELGHSGWVRWILLASTIGCGATSSLGSLGIQIAIEKRAVQAMLRDMPSALAEANSGFRAIDLTCQLAAPIVIGLLMTYTSSLIATILLLGYTMLVWIPEVHFFQRAVHFSPPLRAISHHEGSQVDKGPCDSTATSSSSTSSWRSTANSVRAGFSAVLHRLAATAIFPMLAPRLGLRGTGLLGTYYQLAWLTLGLSPLVIVTILQPDKTPHVLGVQLNGQNLQRLLIAGLWTFDLAVTQLMQDLIAPEDLGLVSGVAGSLDSLFFSMSFIAALFVADPGLFFYLMVASWCLTACAASLYTIFYVRTSPIHEQ</sequence>
<organism evidence="8 9">
    <name type="scientific">Dunaliella salina</name>
    <name type="common">Green alga</name>
    <name type="synonym">Protococcus salinus</name>
    <dbReference type="NCBI Taxonomy" id="3046"/>
    <lineage>
        <taxon>Eukaryota</taxon>
        <taxon>Viridiplantae</taxon>
        <taxon>Chlorophyta</taxon>
        <taxon>core chlorophytes</taxon>
        <taxon>Chlorophyceae</taxon>
        <taxon>CS clade</taxon>
        <taxon>Chlamydomonadales</taxon>
        <taxon>Dunaliellaceae</taxon>
        <taxon>Dunaliella</taxon>
    </lineage>
</organism>
<comment type="similarity">
    <text evidence="6">Belongs to the ferroportin (FP) (TC 2.A.100) family. SLC40A subfamily.</text>
</comment>
<feature type="region of interest" description="Disordered" evidence="7">
    <location>
        <begin position="252"/>
        <end position="275"/>
    </location>
</feature>
<evidence type="ECO:0000313" key="9">
    <source>
        <dbReference type="Proteomes" id="UP000815325"/>
    </source>
</evidence>
<comment type="caution">
    <text evidence="8">The sequence shown here is derived from an EMBL/GenBank/DDBJ whole genome shotgun (WGS) entry which is preliminary data.</text>
</comment>
<feature type="transmembrane region" description="Helical" evidence="6">
    <location>
        <begin position="412"/>
        <end position="436"/>
    </location>
</feature>
<comment type="caution">
    <text evidence="6">Lacks conserved residue(s) required for the propagation of feature annotation.</text>
</comment>
<evidence type="ECO:0000256" key="5">
    <source>
        <dbReference type="ARBA" id="ARBA00023136"/>
    </source>
</evidence>
<keyword evidence="2 6" id="KW-0813">Transport</keyword>
<feature type="transmembrane region" description="Helical" evidence="6">
    <location>
        <begin position="384"/>
        <end position="406"/>
    </location>
</feature>
<accession>A0ABQ7G549</accession>
<feature type="transmembrane region" description="Helical" evidence="6">
    <location>
        <begin position="110"/>
        <end position="131"/>
    </location>
</feature>
<evidence type="ECO:0000313" key="8">
    <source>
        <dbReference type="EMBL" id="KAF5829728.1"/>
    </source>
</evidence>
<evidence type="ECO:0000256" key="7">
    <source>
        <dbReference type="SAM" id="MobiDB-lite"/>
    </source>
</evidence>
<comment type="function">
    <text evidence="6">May be involved in iron transport and iron homeostasis.</text>
</comment>
<feature type="transmembrane region" description="Helical" evidence="6">
    <location>
        <begin position="315"/>
        <end position="337"/>
    </location>
</feature>
<dbReference type="InterPro" id="IPR009716">
    <property type="entry name" value="Ferroportin-1"/>
</dbReference>
<keyword evidence="9" id="KW-1185">Reference proteome</keyword>
<keyword evidence="6" id="KW-0406">Ion transport</keyword>
<feature type="compositionally biased region" description="Low complexity" evidence="7">
    <location>
        <begin position="264"/>
        <end position="275"/>
    </location>
</feature>
<keyword evidence="3 6" id="KW-0812">Transmembrane</keyword>
<evidence type="ECO:0000256" key="1">
    <source>
        <dbReference type="ARBA" id="ARBA00004141"/>
    </source>
</evidence>
<protein>
    <recommendedName>
        <fullName evidence="6">Solute carrier family 40 member</fullName>
    </recommendedName>
</protein>
<evidence type="ECO:0000256" key="2">
    <source>
        <dbReference type="ARBA" id="ARBA00022448"/>
    </source>
</evidence>
<proteinExistence type="inferred from homology"/>
<dbReference type="Pfam" id="PF06963">
    <property type="entry name" value="FPN1"/>
    <property type="match status" value="2"/>
</dbReference>
<name>A0ABQ7G549_DUNSA</name>
<evidence type="ECO:0000256" key="6">
    <source>
        <dbReference type="RuleBase" id="RU365065"/>
    </source>
</evidence>
<dbReference type="PANTHER" id="PTHR11660">
    <property type="entry name" value="SOLUTE CARRIER FAMILY 40 MEMBER"/>
    <property type="match status" value="1"/>
</dbReference>
<evidence type="ECO:0000256" key="4">
    <source>
        <dbReference type="ARBA" id="ARBA00022989"/>
    </source>
</evidence>
<keyword evidence="4 6" id="KW-1133">Transmembrane helix</keyword>
<dbReference type="EMBL" id="MU070122">
    <property type="protein sequence ID" value="KAF5829728.1"/>
    <property type="molecule type" value="Genomic_DNA"/>
</dbReference>